<organism evidence="1 2">
    <name type="scientific">Acetobacterium tundrae</name>
    <dbReference type="NCBI Taxonomy" id="132932"/>
    <lineage>
        <taxon>Bacteria</taxon>
        <taxon>Bacillati</taxon>
        <taxon>Bacillota</taxon>
        <taxon>Clostridia</taxon>
        <taxon>Eubacteriales</taxon>
        <taxon>Eubacteriaceae</taxon>
        <taxon>Acetobacterium</taxon>
    </lineage>
</organism>
<protein>
    <recommendedName>
        <fullName evidence="3">Tetratricopeptide repeat protein</fullName>
    </recommendedName>
</protein>
<dbReference type="InterPro" id="IPR045507">
    <property type="entry name" value="DUF6483"/>
</dbReference>
<dbReference type="Proteomes" id="UP000653358">
    <property type="component" value="Unassembled WGS sequence"/>
</dbReference>
<gene>
    <name evidence="1" type="ORF">GH807_09890</name>
</gene>
<name>A0ABR6WLK0_9FIRM</name>
<sequence>MYNDDYIMRLIDELSGFLANIIFNKEVSPIQLEDDQGNFSESKFLHYQLLTMVGEGQINEAENLLFEKVTLNPNAEYLKAGIDFYSILDTLSDNTLNDCRFSRAEIGEGLSDIKKIYTAT</sequence>
<dbReference type="EMBL" id="WJBB01000010">
    <property type="protein sequence ID" value="MBC3797360.1"/>
    <property type="molecule type" value="Genomic_DNA"/>
</dbReference>
<keyword evidence="2" id="KW-1185">Reference proteome</keyword>
<comment type="caution">
    <text evidence="1">The sequence shown here is derived from an EMBL/GenBank/DDBJ whole genome shotgun (WGS) entry which is preliminary data.</text>
</comment>
<evidence type="ECO:0000313" key="2">
    <source>
        <dbReference type="Proteomes" id="UP000653358"/>
    </source>
</evidence>
<dbReference type="RefSeq" id="WP_148606046.1">
    <property type="nucleotide sequence ID" value="NZ_RXYB01000030.1"/>
</dbReference>
<evidence type="ECO:0000313" key="1">
    <source>
        <dbReference type="EMBL" id="MBC3797360.1"/>
    </source>
</evidence>
<accession>A0ABR6WLK0</accession>
<reference evidence="1 2" key="1">
    <citation type="journal article" date="2020" name="mSystems">
        <title>Defining Genomic and Predicted Metabolic Features of the Acetobacterium Genus.</title>
        <authorList>
            <person name="Ross D.E."/>
            <person name="Marshall C.W."/>
            <person name="Gulliver D."/>
            <person name="May H.D."/>
            <person name="Norman R.S."/>
        </authorList>
    </citation>
    <scope>NUCLEOTIDE SEQUENCE [LARGE SCALE GENOMIC DNA]</scope>
    <source>
        <strain evidence="1 2">DSM 9173</strain>
    </source>
</reference>
<proteinExistence type="predicted"/>
<evidence type="ECO:0008006" key="3">
    <source>
        <dbReference type="Google" id="ProtNLM"/>
    </source>
</evidence>
<dbReference type="Pfam" id="PF20092">
    <property type="entry name" value="DUF6483"/>
    <property type="match status" value="1"/>
</dbReference>